<dbReference type="EMBL" id="CP022278">
    <property type="protein sequence ID" value="ASK27132.1"/>
    <property type="molecule type" value="Genomic_DNA"/>
</dbReference>
<protein>
    <submittedName>
        <fullName evidence="1">Uncharacterized protein</fullName>
    </submittedName>
</protein>
<name>A0A220S147_9NEIS</name>
<evidence type="ECO:0000313" key="2">
    <source>
        <dbReference type="Proteomes" id="UP000198238"/>
    </source>
</evidence>
<organism evidence="1 2">
    <name type="scientific">Neisseria chenwenguii</name>
    <dbReference type="NCBI Taxonomy" id="1853278"/>
    <lineage>
        <taxon>Bacteria</taxon>
        <taxon>Pseudomonadati</taxon>
        <taxon>Pseudomonadota</taxon>
        <taxon>Betaproteobacteria</taxon>
        <taxon>Neisseriales</taxon>
        <taxon>Neisseriaceae</taxon>
        <taxon>Neisseria</taxon>
    </lineage>
</organism>
<dbReference type="AlphaFoldDB" id="A0A220S147"/>
<dbReference type="RefSeq" id="WP_089035845.1">
    <property type="nucleotide sequence ID" value="NZ_CP022278.1"/>
</dbReference>
<gene>
    <name evidence="1" type="ORF">BG910_04705</name>
</gene>
<dbReference type="Proteomes" id="UP000198238">
    <property type="component" value="Chromosome"/>
</dbReference>
<accession>A0A220S147</accession>
<reference evidence="1 2" key="1">
    <citation type="submission" date="2017-06" db="EMBL/GenBank/DDBJ databases">
        <title>Neisseria chenwenguii sp. nov., isolated from the intestinal contents of Tibetan Plateau Pika in Yushu, Qinghai Province, China.</title>
        <authorList>
            <person name="Zhang G."/>
        </authorList>
    </citation>
    <scope>NUCLEOTIDE SEQUENCE [LARGE SCALE GENOMIC DNA]</scope>
    <source>
        <strain evidence="1 2">10023</strain>
    </source>
</reference>
<keyword evidence="2" id="KW-1185">Reference proteome</keyword>
<sequence length="70" mass="7642">MQTKNRKSGIVCLIREKQAAKPALLLNSSFMVTSFFLSGNNPLLKKPLSFVKKAAPIEAAKTALTLYAEC</sequence>
<proteinExistence type="predicted"/>
<dbReference type="KEGG" id="nei:BG910_04705"/>
<evidence type="ECO:0000313" key="1">
    <source>
        <dbReference type="EMBL" id="ASK27132.1"/>
    </source>
</evidence>